<dbReference type="HOGENOM" id="CLU_715030_0_0_10"/>
<dbReference type="RefSeq" id="WP_014775593.1">
    <property type="nucleotide sequence ID" value="NC_018011.1"/>
</dbReference>
<protein>
    <submittedName>
        <fullName evidence="2">Relaxase/mobilization nuclease</fullName>
    </submittedName>
</protein>
<feature type="domain" description="MobA/VirD2-like nuclease" evidence="1">
    <location>
        <begin position="32"/>
        <end position="151"/>
    </location>
</feature>
<name>I3YMH4_ALIFI</name>
<dbReference type="InterPro" id="IPR005094">
    <property type="entry name" value="Endonuclease_MobA/VirD2"/>
</dbReference>
<dbReference type="Proteomes" id="UP000006052">
    <property type="component" value="Chromosome"/>
</dbReference>
<reference evidence="3" key="1">
    <citation type="journal article" date="2013" name="Stand. Genomic Sci.">
        <title>Complete genome sequence of the bile-resistant pigment-producing anaerobe Alistipes finegoldii type strain (AHN2437(T)).</title>
        <authorList>
            <person name="Mavromatis K."/>
            <person name="Stackebrandt E."/>
            <person name="Munk C."/>
            <person name="Lapidus A."/>
            <person name="Nolan M."/>
            <person name="Lucas S."/>
            <person name="Hammon N."/>
            <person name="Deshpande S."/>
            <person name="Cheng J.F."/>
            <person name="Tapia R."/>
            <person name="Goodwin L.A."/>
            <person name="Pitluck S."/>
            <person name="Liolios K."/>
            <person name="Pagani I."/>
            <person name="Ivanova N."/>
            <person name="Mikhailova N."/>
            <person name="Huntemann M."/>
            <person name="Pati A."/>
            <person name="Chen A."/>
            <person name="Palaniappan K."/>
            <person name="Land M."/>
            <person name="Hauser L."/>
            <person name="Rohde M."/>
            <person name="Gronow S."/>
            <person name="Goker M."/>
            <person name="Detter J.C."/>
            <person name="Bristow J."/>
            <person name="Eisen J.A."/>
            <person name="Markowitz V."/>
            <person name="Hugenholtz P."/>
            <person name="Kyrpides N.C."/>
            <person name="Klenk H.P."/>
            <person name="Woyke T."/>
        </authorList>
    </citation>
    <scope>NUCLEOTIDE SEQUENCE</scope>
    <source>
        <strain evidence="3">DSM 17242 / JCM 16770 / AHN 2437 / CCUG 46020 / CIP 107999</strain>
    </source>
</reference>
<organism evidence="2 3">
    <name type="scientific">Alistipes finegoldii (strain DSM 17242 / JCM 16770 / CCUG 46020 / CIP 107999 / KCTC 15236 / AHN 2437)</name>
    <dbReference type="NCBI Taxonomy" id="679935"/>
    <lineage>
        <taxon>Bacteria</taxon>
        <taxon>Pseudomonadati</taxon>
        <taxon>Bacteroidota</taxon>
        <taxon>Bacteroidia</taxon>
        <taxon>Bacteroidales</taxon>
        <taxon>Rikenellaceae</taxon>
        <taxon>Alistipes</taxon>
    </lineage>
</organism>
<dbReference type="Pfam" id="PF03432">
    <property type="entry name" value="Relaxase"/>
    <property type="match status" value="1"/>
</dbReference>
<accession>I3YMH4</accession>
<gene>
    <name evidence="2" type="ordered locus">Alfi_1872</name>
</gene>
<dbReference type="PATRIC" id="fig|679935.3.peg.1821"/>
<evidence type="ECO:0000313" key="3">
    <source>
        <dbReference type="Proteomes" id="UP000006052"/>
    </source>
</evidence>
<sequence>MIIKIIRKPPKPGNRGTRARGFAALLHYHDRHESELCHTENIIGNTSVELAQYFMDVSTRSSSRVKDPVFHAVVSFAYNEVDPAPEVIEAMARQYLQKMGYANQPWVIYRHTDKQHIHYHIISSRVDVRSGKAISSSYEGLRTKTVLDQLAPLFGYQVGKGADKRQQQNQGLVSEIDQVVQKVLLEDQPYSMYRFCQACEKRGLKVKKLPRGYVISQGNSYPVALSKLPVFAERRLSHILRAVKQERIREMRYIRKCLYLVLRNMPQIDMQSDMAAELFGDKLLNQLAQYNINVIYNRNSAGIVGISFGRPDLTFKGSELKLSWETILHYVRSKRGVSAKKKPILQTTVRPQAAHLQTLVQGAAVGKKIAEDEEEKKRRGQAEQEI</sequence>
<dbReference type="STRING" id="679935.Alfi_1872"/>
<dbReference type="AlphaFoldDB" id="I3YMH4"/>
<evidence type="ECO:0000259" key="1">
    <source>
        <dbReference type="Pfam" id="PF03432"/>
    </source>
</evidence>
<dbReference type="eggNOG" id="COG3843">
    <property type="taxonomic scope" value="Bacteria"/>
</dbReference>
<dbReference type="EMBL" id="CP003274">
    <property type="protein sequence ID" value="AFL78192.1"/>
    <property type="molecule type" value="Genomic_DNA"/>
</dbReference>
<dbReference type="KEGG" id="afd:Alfi_1872"/>
<evidence type="ECO:0000313" key="2">
    <source>
        <dbReference type="EMBL" id="AFL78192.1"/>
    </source>
</evidence>
<proteinExistence type="predicted"/>